<dbReference type="EMBL" id="JBJHZX010000024">
    <property type="protein sequence ID" value="MFL0197012.1"/>
    <property type="molecule type" value="Genomic_DNA"/>
</dbReference>
<dbReference type="Proteomes" id="UP001623660">
    <property type="component" value="Unassembled WGS sequence"/>
</dbReference>
<sequence>MNGLLSQNALGSFALDGVSSSQLPPTLKFPTSDLADYRPIINKTNIKVNGNYLYCYDTATFYVYSMVNNARKYALIGSVSLAGIYDYIISPNNAKVYLLTGSASTSPYYLYELNVATLTLTQRDTGTNCNATMFSLIHVDNSYLYYSKVSTMYKVRISDFGLVASNSGLSVYPAFSMYYAGSGSGGPYGIYRFYCPQNNKVFCSGDGYQLIPNFQVWDLTALTSTSVYFSGTNGNWRNSGRETIVSDGTYYYAISINVGGSPYNYYLVKGNISTGSFITSYSYPYNLGNFSSSQEDNTYWFYGIYFIDMVNNELWVRVENYTETTYYNPKYGAFLILDLATLNVKSDVYIGGYSTSLEYCTQDGSQEESCMKNFQNNGKMYIMDMTQGRTRQITR</sequence>
<reference evidence="1 2" key="1">
    <citation type="submission" date="2024-11" db="EMBL/GenBank/DDBJ databases">
        <authorList>
            <person name="Heng Y.C."/>
            <person name="Lim A.C.H."/>
            <person name="Lee J.K.Y."/>
            <person name="Kittelmann S."/>
        </authorList>
    </citation>
    <scope>NUCLEOTIDE SEQUENCE [LARGE SCALE GENOMIC DNA]</scope>
    <source>
        <strain evidence="1 2">WILCCON 0269</strain>
    </source>
</reference>
<keyword evidence="2" id="KW-1185">Reference proteome</keyword>
<evidence type="ECO:0000313" key="1">
    <source>
        <dbReference type="EMBL" id="MFL0197012.1"/>
    </source>
</evidence>
<dbReference type="SUPFAM" id="SSF82171">
    <property type="entry name" value="DPP6 N-terminal domain-like"/>
    <property type="match status" value="1"/>
</dbReference>
<name>A0ABW8SMX1_9CLOT</name>
<accession>A0ABW8SMX1</accession>
<protein>
    <recommendedName>
        <fullName evidence="3">DUF5050 domain-containing protein</fullName>
    </recommendedName>
</protein>
<proteinExistence type="predicted"/>
<evidence type="ECO:0000313" key="2">
    <source>
        <dbReference type="Proteomes" id="UP001623660"/>
    </source>
</evidence>
<dbReference type="RefSeq" id="WP_406793116.1">
    <property type="nucleotide sequence ID" value="NZ_JBJHZX010000024.1"/>
</dbReference>
<evidence type="ECO:0008006" key="3">
    <source>
        <dbReference type="Google" id="ProtNLM"/>
    </source>
</evidence>
<gene>
    <name evidence="1" type="ORF">ACJDU8_15805</name>
</gene>
<comment type="caution">
    <text evidence="1">The sequence shown here is derived from an EMBL/GenBank/DDBJ whole genome shotgun (WGS) entry which is preliminary data.</text>
</comment>
<organism evidence="1 2">
    <name type="scientific">Candidatus Clostridium eludens</name>
    <dbReference type="NCBI Taxonomy" id="3381663"/>
    <lineage>
        <taxon>Bacteria</taxon>
        <taxon>Bacillati</taxon>
        <taxon>Bacillota</taxon>
        <taxon>Clostridia</taxon>
        <taxon>Eubacteriales</taxon>
        <taxon>Clostridiaceae</taxon>
        <taxon>Clostridium</taxon>
    </lineage>
</organism>